<dbReference type="Proteomes" id="UP000494261">
    <property type="component" value="Unassembled WGS sequence"/>
</dbReference>
<dbReference type="RefSeq" id="WP_175026243.1">
    <property type="nucleotide sequence ID" value="NZ_CABVQC010000088.1"/>
</dbReference>
<dbReference type="AlphaFoldDB" id="A0A6P2SJF4"/>
<sequence>MAQLQVRRTTTQRVTYLNRPATCCEYLLQSSATGLRVVTRQFDGDTDVEVRLIYGDGRTPQFREYLTAKVASGLGDATVADFVAQAAEQHARKKPGVH</sequence>
<gene>
    <name evidence="1" type="ORF">BLA13014_07577</name>
</gene>
<reference evidence="1 2" key="1">
    <citation type="submission" date="2019-09" db="EMBL/GenBank/DDBJ databases">
        <authorList>
            <person name="Depoorter E."/>
        </authorList>
    </citation>
    <scope>NUCLEOTIDE SEQUENCE [LARGE SCALE GENOMIC DNA]</scope>
    <source>
        <strain evidence="1">LMG 13014</strain>
    </source>
</reference>
<dbReference type="EMBL" id="CABVQC010000088">
    <property type="protein sequence ID" value="VWC49276.1"/>
    <property type="molecule type" value="Genomic_DNA"/>
</dbReference>
<protein>
    <submittedName>
        <fullName evidence="1">Uncharacterized protein</fullName>
    </submittedName>
</protein>
<evidence type="ECO:0000313" key="1">
    <source>
        <dbReference type="EMBL" id="VWC49276.1"/>
    </source>
</evidence>
<name>A0A6P2SJF4_9BURK</name>
<organism evidence="1 2">
    <name type="scientific">Burkholderia aenigmatica</name>
    <dbReference type="NCBI Taxonomy" id="2015348"/>
    <lineage>
        <taxon>Bacteria</taxon>
        <taxon>Pseudomonadati</taxon>
        <taxon>Pseudomonadota</taxon>
        <taxon>Betaproteobacteria</taxon>
        <taxon>Burkholderiales</taxon>
        <taxon>Burkholderiaceae</taxon>
        <taxon>Burkholderia</taxon>
        <taxon>Burkholderia cepacia complex</taxon>
    </lineage>
</organism>
<evidence type="ECO:0000313" key="2">
    <source>
        <dbReference type="Proteomes" id="UP000494261"/>
    </source>
</evidence>
<proteinExistence type="predicted"/>
<accession>A0A6P2SJF4</accession>